<feature type="transmembrane region" description="Helical" evidence="1">
    <location>
        <begin position="40"/>
        <end position="63"/>
    </location>
</feature>
<feature type="transmembrane region" description="Helical" evidence="1">
    <location>
        <begin position="182"/>
        <end position="202"/>
    </location>
</feature>
<proteinExistence type="predicted"/>
<evidence type="ECO:0008006" key="4">
    <source>
        <dbReference type="Google" id="ProtNLM"/>
    </source>
</evidence>
<evidence type="ECO:0000256" key="1">
    <source>
        <dbReference type="SAM" id="Phobius"/>
    </source>
</evidence>
<feature type="transmembrane region" description="Helical" evidence="1">
    <location>
        <begin position="6"/>
        <end position="28"/>
    </location>
</feature>
<organism evidence="2 3">
    <name type="scientific">Mycobacteroides abscessus</name>
    <dbReference type="NCBI Taxonomy" id="36809"/>
    <lineage>
        <taxon>Bacteria</taxon>
        <taxon>Bacillati</taxon>
        <taxon>Actinomycetota</taxon>
        <taxon>Actinomycetes</taxon>
        <taxon>Mycobacteriales</taxon>
        <taxon>Mycobacteriaceae</taxon>
        <taxon>Mycobacteroides</taxon>
    </lineage>
</organism>
<name>A0ABD7HFF3_9MYCO</name>
<protein>
    <recommendedName>
        <fullName evidence="4">Integral membrane protein</fullName>
    </recommendedName>
</protein>
<accession>A0ABD7HFF3</accession>
<feature type="non-terminal residue" evidence="2">
    <location>
        <position position="221"/>
    </location>
</feature>
<feature type="transmembrane region" description="Helical" evidence="1">
    <location>
        <begin position="107"/>
        <end position="129"/>
    </location>
</feature>
<feature type="transmembrane region" description="Helical" evidence="1">
    <location>
        <begin position="141"/>
        <end position="162"/>
    </location>
</feature>
<gene>
    <name evidence="2" type="ORF">D2E76_28675</name>
</gene>
<keyword evidence="1" id="KW-0472">Membrane</keyword>
<evidence type="ECO:0000313" key="3">
    <source>
        <dbReference type="Proteomes" id="UP000284557"/>
    </source>
</evidence>
<dbReference type="AlphaFoldDB" id="A0ABD7HFF3"/>
<comment type="caution">
    <text evidence="2">The sequence shown here is derived from an EMBL/GenBank/DDBJ whole genome shotgun (WGS) entry which is preliminary data.</text>
</comment>
<dbReference type="Proteomes" id="UP000284557">
    <property type="component" value="Unassembled WGS sequence"/>
</dbReference>
<evidence type="ECO:0000313" key="2">
    <source>
        <dbReference type="EMBL" id="RIT25905.1"/>
    </source>
</evidence>
<dbReference type="EMBL" id="QXBN01000089">
    <property type="protein sequence ID" value="RIT25905.1"/>
    <property type="molecule type" value="Genomic_DNA"/>
</dbReference>
<keyword evidence="1" id="KW-0812">Transmembrane</keyword>
<reference evidence="2 3" key="1">
    <citation type="submission" date="2018-08" db="EMBL/GenBank/DDBJ databases">
        <title>Linezolid Resistance in Mycobacterium abscessus: MIC Distribution and Comprehensive Investigation of Resistance Mechanisms.</title>
        <authorList>
            <person name="Ye M."/>
            <person name="Xu L."/>
            <person name="Zou Y."/>
            <person name="Li B."/>
            <person name="Guo Q."/>
            <person name="Zhang Y."/>
            <person name="Zhan M."/>
            <person name="Xu B."/>
            <person name="Yu F."/>
            <person name="Zhang Z."/>
            <person name="Chu H."/>
        </authorList>
    </citation>
    <scope>NUCLEOTIDE SEQUENCE [LARGE SCALE GENOMIC DNA]</scope>
    <source>
        <strain evidence="2 3">G143</strain>
    </source>
</reference>
<feature type="transmembrane region" description="Helical" evidence="1">
    <location>
        <begin position="75"/>
        <end position="95"/>
    </location>
</feature>
<keyword evidence="1" id="KW-1133">Transmembrane helix</keyword>
<sequence>MTSAIPGYISWPVLACFLLVLAFRLRWLGTGFAARHRNRVLIFVAATQLTAEPAVQHLLAVAIPCPEASLSQIPFALLLLISPELIGFLAMIDGTDEALLARAYRQYRVATFATIAILGMIATGPRIHHQPIALAGDNSEIYAALLWSVLSITAAATIFRLVAQVLRRPRHSAAQRVIVGELIALGIATCLPGLTIFTLALLQRLDLVHTLAVRQIIYSHA</sequence>